<gene>
    <name evidence="4" type="ORF">BKA16_004620</name>
</gene>
<dbReference type="Pfam" id="PF13193">
    <property type="entry name" value="AMP-binding_C"/>
    <property type="match status" value="1"/>
</dbReference>
<keyword evidence="1" id="KW-0812">Transmembrane</keyword>
<dbReference type="InterPro" id="IPR045851">
    <property type="entry name" value="AMP-bd_C_sf"/>
</dbReference>
<evidence type="ECO:0000259" key="3">
    <source>
        <dbReference type="Pfam" id="PF13193"/>
    </source>
</evidence>
<dbReference type="SUPFAM" id="SSF56801">
    <property type="entry name" value="Acetyl-CoA synthetase-like"/>
    <property type="match status" value="1"/>
</dbReference>
<dbReference type="Gene3D" id="3.30.300.30">
    <property type="match status" value="1"/>
</dbReference>
<evidence type="ECO:0000259" key="2">
    <source>
        <dbReference type="Pfam" id="PF00501"/>
    </source>
</evidence>
<dbReference type="AlphaFoldDB" id="A0A840EY60"/>
<comment type="caution">
    <text evidence="4">The sequence shown here is derived from an EMBL/GenBank/DDBJ whole genome shotgun (WGS) entry which is preliminary data.</text>
</comment>
<protein>
    <submittedName>
        <fullName evidence="4">Crotonobetaine/carnitine-CoA ligase</fullName>
        <ecNumber evidence="4">6.2.1.-</ecNumber>
    </submittedName>
</protein>
<dbReference type="InterPro" id="IPR042099">
    <property type="entry name" value="ANL_N_sf"/>
</dbReference>
<evidence type="ECO:0000256" key="1">
    <source>
        <dbReference type="SAM" id="Phobius"/>
    </source>
</evidence>
<dbReference type="EMBL" id="JACIFP010000002">
    <property type="protein sequence ID" value="MBB4137995.1"/>
    <property type="molecule type" value="Genomic_DNA"/>
</dbReference>
<feature type="domain" description="AMP-dependent synthetase/ligase" evidence="2">
    <location>
        <begin position="2"/>
        <end position="348"/>
    </location>
</feature>
<reference evidence="4 5" key="1">
    <citation type="submission" date="2020-08" db="EMBL/GenBank/DDBJ databases">
        <title>Sequencing the genomes of 1000 actinobacteria strains.</title>
        <authorList>
            <person name="Klenk H.-P."/>
        </authorList>
    </citation>
    <scope>NUCLEOTIDE SEQUENCE [LARGE SCALE GENOMIC DNA]</scope>
    <source>
        <strain evidence="4 5">DSM 45298</strain>
    </source>
</reference>
<dbReference type="InterPro" id="IPR020845">
    <property type="entry name" value="AMP-binding_CS"/>
</dbReference>
<dbReference type="InterPro" id="IPR025110">
    <property type="entry name" value="AMP-bd_C"/>
</dbReference>
<dbReference type="Proteomes" id="UP000551501">
    <property type="component" value="Unassembled WGS sequence"/>
</dbReference>
<dbReference type="Pfam" id="PF00501">
    <property type="entry name" value="AMP-binding"/>
    <property type="match status" value="1"/>
</dbReference>
<sequence>MVFDDGTSWTRAELLEHVRKSAGSLHRLGVRQGDHVVCWLPNGADMLRFWFAINYLGAVFVPINTAYRGGVLSHVLRNSDAEILIGSDGLVSRLDDIDDRGQLRLVITVGGTRSLRSVETILSHELRGAVGDITELARPIEPWDTQAIIYTSGTTGPSKGVLTSYMQAYASFGPETMPMMTSEDRFMINMPAFHVGGMTLVYAMLINGGSVAIVDHFSTDNFWRQIRSARCTIVFLLGVMSNFVESIPRRDDDAENPLRTVFVAPLVDNVAGFADRFDVDVYTIYNMTELSAPIVSEANPKARGTCGRVRPGVEVRLVDDADCEVPVGDVGEIIVRSDAPWALNSGYYKMPEATAAAWRNGWFHTGDTARRDADGNYYFADRLKDAIRRRGENISSMEVEVEIMAHESVREAAVVAVPSDVSEDEVMAVVAPVPGATIDPGELIRFLEPRMAYYMVPRYVRIVDELPKTPTSKIQKNAVRDIGVTADTWDREKAGVKLSR</sequence>
<keyword evidence="1" id="KW-0472">Membrane</keyword>
<dbReference type="PROSITE" id="PS00455">
    <property type="entry name" value="AMP_BINDING"/>
    <property type="match status" value="1"/>
</dbReference>
<feature type="transmembrane region" description="Helical" evidence="1">
    <location>
        <begin position="49"/>
        <end position="67"/>
    </location>
</feature>
<organism evidence="4 5">
    <name type="scientific">Gordonia humi</name>
    <dbReference type="NCBI Taxonomy" id="686429"/>
    <lineage>
        <taxon>Bacteria</taxon>
        <taxon>Bacillati</taxon>
        <taxon>Actinomycetota</taxon>
        <taxon>Actinomycetes</taxon>
        <taxon>Mycobacteriales</taxon>
        <taxon>Gordoniaceae</taxon>
        <taxon>Gordonia</taxon>
    </lineage>
</organism>
<dbReference type="GO" id="GO:0016878">
    <property type="term" value="F:acid-thiol ligase activity"/>
    <property type="evidence" value="ECO:0007669"/>
    <property type="project" value="UniProtKB-ARBA"/>
</dbReference>
<evidence type="ECO:0000313" key="4">
    <source>
        <dbReference type="EMBL" id="MBB4137995.1"/>
    </source>
</evidence>
<feature type="transmembrane region" description="Helical" evidence="1">
    <location>
        <begin position="186"/>
        <end position="206"/>
    </location>
</feature>
<keyword evidence="1" id="KW-1133">Transmembrane helix</keyword>
<evidence type="ECO:0000313" key="5">
    <source>
        <dbReference type="Proteomes" id="UP000551501"/>
    </source>
</evidence>
<dbReference type="Gene3D" id="3.40.50.12780">
    <property type="entry name" value="N-terminal domain of ligase-like"/>
    <property type="match status" value="1"/>
</dbReference>
<feature type="domain" description="AMP-binding enzyme C-terminal" evidence="3">
    <location>
        <begin position="398"/>
        <end position="473"/>
    </location>
</feature>
<name>A0A840EY60_9ACTN</name>
<dbReference type="RefSeq" id="WP_387995934.1">
    <property type="nucleotide sequence ID" value="NZ_BAABHL010000146.1"/>
</dbReference>
<dbReference type="EC" id="6.2.1.-" evidence="4"/>
<keyword evidence="5" id="KW-1185">Reference proteome</keyword>
<dbReference type="InterPro" id="IPR000873">
    <property type="entry name" value="AMP-dep_synth/lig_dom"/>
</dbReference>
<dbReference type="InterPro" id="IPR050237">
    <property type="entry name" value="ATP-dep_AMP-bd_enzyme"/>
</dbReference>
<dbReference type="PANTHER" id="PTHR43767">
    <property type="entry name" value="LONG-CHAIN-FATTY-ACID--COA LIGASE"/>
    <property type="match status" value="1"/>
</dbReference>
<dbReference type="PANTHER" id="PTHR43767:SF1">
    <property type="entry name" value="NONRIBOSOMAL PEPTIDE SYNTHASE PES1 (EUROFUNG)-RELATED"/>
    <property type="match status" value="1"/>
</dbReference>
<accession>A0A840EY60</accession>
<keyword evidence="4" id="KW-0436">Ligase</keyword>
<proteinExistence type="predicted"/>